<dbReference type="RefSeq" id="WP_011740458.1">
    <property type="nucleotide sequence ID" value="NC_008611.1"/>
</dbReference>
<evidence type="ECO:0000259" key="5">
    <source>
        <dbReference type="Pfam" id="PF00296"/>
    </source>
</evidence>
<name>A0PR74_MYCUA</name>
<evidence type="ECO:0000256" key="1">
    <source>
        <dbReference type="ARBA" id="ARBA00022630"/>
    </source>
</evidence>
<dbReference type="eggNOG" id="COG2141">
    <property type="taxonomic scope" value="Bacteria"/>
</dbReference>
<dbReference type="Proteomes" id="UP000000765">
    <property type="component" value="Chromosome"/>
</dbReference>
<dbReference type="InterPro" id="IPR050172">
    <property type="entry name" value="SsuD_RutA_monooxygenase"/>
</dbReference>
<gene>
    <name evidence="6" type="ordered locus">MUL_2498</name>
</gene>
<dbReference type="GO" id="GO:0008726">
    <property type="term" value="F:alkanesulfonate monooxygenase activity"/>
    <property type="evidence" value="ECO:0007669"/>
    <property type="project" value="TreeGrafter"/>
</dbReference>
<dbReference type="PANTHER" id="PTHR42847:SF4">
    <property type="entry name" value="ALKANESULFONATE MONOOXYGENASE-RELATED"/>
    <property type="match status" value="1"/>
</dbReference>
<evidence type="ECO:0000256" key="2">
    <source>
        <dbReference type="ARBA" id="ARBA00022643"/>
    </source>
</evidence>
<evidence type="ECO:0000256" key="3">
    <source>
        <dbReference type="ARBA" id="ARBA00023002"/>
    </source>
</evidence>
<dbReference type="InterPro" id="IPR036661">
    <property type="entry name" value="Luciferase-like_sf"/>
</dbReference>
<dbReference type="SUPFAM" id="SSF51679">
    <property type="entry name" value="Bacterial luciferase-like"/>
    <property type="match status" value="1"/>
</dbReference>
<evidence type="ECO:0000313" key="7">
    <source>
        <dbReference type="Proteomes" id="UP000000765"/>
    </source>
</evidence>
<keyword evidence="4" id="KW-0503">Monooxygenase</keyword>
<keyword evidence="3" id="KW-0560">Oxidoreductase</keyword>
<dbReference type="InterPro" id="IPR019921">
    <property type="entry name" value="Lucif-like_OxRdtase_Rv2161c"/>
</dbReference>
<dbReference type="InterPro" id="IPR011251">
    <property type="entry name" value="Luciferase-like_dom"/>
</dbReference>
<keyword evidence="1" id="KW-0285">Flavoprotein</keyword>
<dbReference type="PANTHER" id="PTHR42847">
    <property type="entry name" value="ALKANESULFONATE MONOOXYGENASE"/>
    <property type="match status" value="1"/>
</dbReference>
<protein>
    <recommendedName>
        <fullName evidence="5">Luciferase-like domain-containing protein</fullName>
    </recommendedName>
</protein>
<keyword evidence="2" id="KW-0288">FMN</keyword>
<feature type="domain" description="Luciferase-like" evidence="5">
    <location>
        <begin position="16"/>
        <end position="257"/>
    </location>
</feature>
<dbReference type="NCBIfam" id="TIGR03619">
    <property type="entry name" value="F420_Rv2161c"/>
    <property type="match status" value="1"/>
</dbReference>
<dbReference type="EMBL" id="CP000325">
    <property type="protein sequence ID" value="ABL04843.1"/>
    <property type="molecule type" value="Genomic_DNA"/>
</dbReference>
<dbReference type="GO" id="GO:0046306">
    <property type="term" value="P:alkanesulfonate catabolic process"/>
    <property type="evidence" value="ECO:0007669"/>
    <property type="project" value="TreeGrafter"/>
</dbReference>
<reference evidence="6 7" key="1">
    <citation type="journal article" date="2007" name="Genome Res.">
        <title>Reductive evolution and niche adaptation inferred from the genome of Mycobacterium ulcerans, the causative agent of Buruli ulcer.</title>
        <authorList>
            <person name="Stinear T.P."/>
            <person name="Seemann T."/>
            <person name="Pidot S."/>
            <person name="Frigui W."/>
            <person name="Reysset G."/>
            <person name="Garnier T."/>
            <person name="Meurice G."/>
            <person name="Simon D."/>
            <person name="Bouchier C."/>
            <person name="Ma L."/>
            <person name="Tichit M."/>
            <person name="Porter J.L."/>
            <person name="Ryan J."/>
            <person name="Johnson P.D."/>
            <person name="Davies J.K."/>
            <person name="Jenkin G.A."/>
            <person name="Small P.L."/>
            <person name="Jones L.M."/>
            <person name="Tekaia F."/>
            <person name="Laval F."/>
            <person name="Daffe M."/>
            <person name="Parkhill J."/>
            <person name="Cole S.T."/>
        </authorList>
    </citation>
    <scope>NUCLEOTIDE SEQUENCE [LARGE SCALE GENOMIC DNA]</scope>
    <source>
        <strain evidence="6 7">Agy99</strain>
    </source>
</reference>
<evidence type="ECO:0000256" key="4">
    <source>
        <dbReference type="ARBA" id="ARBA00023033"/>
    </source>
</evidence>
<dbReference type="KEGG" id="mul:MUL_2498"/>
<dbReference type="AlphaFoldDB" id="A0PR74"/>
<dbReference type="Gene3D" id="3.20.20.30">
    <property type="entry name" value="Luciferase-like domain"/>
    <property type="match status" value="1"/>
</dbReference>
<proteinExistence type="predicted"/>
<dbReference type="HOGENOM" id="CLU_027853_7_1_11"/>
<accession>A0PR74</accession>
<dbReference type="Pfam" id="PF00296">
    <property type="entry name" value="Bac_luciferase"/>
    <property type="match status" value="1"/>
</dbReference>
<evidence type="ECO:0000313" key="6">
    <source>
        <dbReference type="EMBL" id="ABL04843.1"/>
    </source>
</evidence>
<organism evidence="6 7">
    <name type="scientific">Mycobacterium ulcerans (strain Agy99)</name>
    <dbReference type="NCBI Taxonomy" id="362242"/>
    <lineage>
        <taxon>Bacteria</taxon>
        <taxon>Bacillati</taxon>
        <taxon>Actinomycetota</taxon>
        <taxon>Actinomycetes</taxon>
        <taxon>Mycobacteriales</taxon>
        <taxon>Mycobacteriaceae</taxon>
        <taxon>Mycobacterium</taxon>
        <taxon>Mycobacterium ulcerans group</taxon>
    </lineage>
</organism>
<sequence>MTSVQLSMGIPSFSAEPPPSWEHLTDWAQLLEGCGFDRVLVSEHIAFGAHMDAYANPATGGTAGGRQPTGPDGHWLEPLTTLTYLVARTERIRLGTNILLAALRPAAMLAKTLATMDVLSGGRIDIGVGVGWQREEYEAAGVDFDRRGAVLDQTLEVCQRLWRENEVSFESAGLNFERIHQMPKPAQPGGGVPIWVSGTVNRAVARRLARFGAGWIPWGPDARDVAAGIARMRAAVAHAGGDPNGFGVAGALRVKADADGRPDLADVAERTKTLRDAGVTELRMTHWPLAPENRERDISAVVEAVRAATGG</sequence>